<dbReference type="SUPFAM" id="SSF55811">
    <property type="entry name" value="Nudix"/>
    <property type="match status" value="1"/>
</dbReference>
<accession>A0A1F7WI05</accession>
<evidence type="ECO:0000259" key="1">
    <source>
        <dbReference type="PROSITE" id="PS51462"/>
    </source>
</evidence>
<feature type="domain" description="Nudix hydrolase" evidence="1">
    <location>
        <begin position="15"/>
        <end position="149"/>
    </location>
</feature>
<dbReference type="STRING" id="1802471.A2115_02700"/>
<dbReference type="PROSITE" id="PS51462">
    <property type="entry name" value="NUDIX"/>
    <property type="match status" value="1"/>
</dbReference>
<reference evidence="2 3" key="1">
    <citation type="journal article" date="2016" name="Nat. Commun.">
        <title>Thousands of microbial genomes shed light on interconnected biogeochemical processes in an aquifer system.</title>
        <authorList>
            <person name="Anantharaman K."/>
            <person name="Brown C.T."/>
            <person name="Hug L.A."/>
            <person name="Sharon I."/>
            <person name="Castelle C.J."/>
            <person name="Probst A.J."/>
            <person name="Thomas B.C."/>
            <person name="Singh A."/>
            <person name="Wilkins M.J."/>
            <person name="Karaoz U."/>
            <person name="Brodie E.L."/>
            <person name="Williams K.H."/>
            <person name="Hubbard S.S."/>
            <person name="Banfield J.F."/>
        </authorList>
    </citation>
    <scope>NUCLEOTIDE SEQUENCE [LARGE SCALE GENOMIC DNA]</scope>
</reference>
<dbReference type="InterPro" id="IPR015797">
    <property type="entry name" value="NUDIX_hydrolase-like_dom_sf"/>
</dbReference>
<dbReference type="PANTHER" id="PTHR43736">
    <property type="entry name" value="ADP-RIBOSE PYROPHOSPHATASE"/>
    <property type="match status" value="1"/>
</dbReference>
<protein>
    <recommendedName>
        <fullName evidence="1">Nudix hydrolase domain-containing protein</fullName>
    </recommendedName>
</protein>
<sequence>MPEEDRETILLRGKEVQVGVKLMLFNPDGNFLIIKRNPEKYPGLGEKWDIPGGRMFPKEETVWDGGKREVRNETGLEITENEKPVFIGKQKFPQKPGGPEVTRLTYKARATGDVKLSDEHTEYRWVTIEEAKQMQDLDPYLKVLLDEPETAK</sequence>
<dbReference type="Gene3D" id="3.90.79.10">
    <property type="entry name" value="Nucleoside Triphosphate Pyrophosphohydrolase"/>
    <property type="match status" value="1"/>
</dbReference>
<dbReference type="Proteomes" id="UP000176198">
    <property type="component" value="Unassembled WGS sequence"/>
</dbReference>
<dbReference type="PANTHER" id="PTHR43736:SF1">
    <property type="entry name" value="DIHYDRONEOPTERIN TRIPHOSPHATE DIPHOSPHATASE"/>
    <property type="match status" value="1"/>
</dbReference>
<proteinExistence type="predicted"/>
<dbReference type="InterPro" id="IPR000086">
    <property type="entry name" value="NUDIX_hydrolase_dom"/>
</dbReference>
<dbReference type="EMBL" id="MGFJ01000021">
    <property type="protein sequence ID" value="OGM02456.1"/>
    <property type="molecule type" value="Genomic_DNA"/>
</dbReference>
<organism evidence="2 3">
    <name type="scientific">Candidatus Woesebacteria bacterium GWA1_41_8</name>
    <dbReference type="NCBI Taxonomy" id="1802471"/>
    <lineage>
        <taxon>Bacteria</taxon>
        <taxon>Candidatus Woeseibacteriota</taxon>
    </lineage>
</organism>
<evidence type="ECO:0000313" key="2">
    <source>
        <dbReference type="EMBL" id="OGM02456.1"/>
    </source>
</evidence>
<dbReference type="Pfam" id="PF00293">
    <property type="entry name" value="NUDIX"/>
    <property type="match status" value="1"/>
</dbReference>
<name>A0A1F7WI05_9BACT</name>
<evidence type="ECO:0000313" key="3">
    <source>
        <dbReference type="Proteomes" id="UP000176198"/>
    </source>
</evidence>
<comment type="caution">
    <text evidence="2">The sequence shown here is derived from an EMBL/GenBank/DDBJ whole genome shotgun (WGS) entry which is preliminary data.</text>
</comment>
<gene>
    <name evidence="2" type="ORF">A2115_02700</name>
</gene>
<dbReference type="AlphaFoldDB" id="A0A1F7WI05"/>